<dbReference type="CTD" id="36821"/>
<keyword evidence="4 10" id="KW-0813">Transport</keyword>
<evidence type="ECO:0000256" key="5">
    <source>
        <dbReference type="ARBA" id="ARBA00022692"/>
    </source>
</evidence>
<dbReference type="GO" id="GO:0061709">
    <property type="term" value="P:reticulophagy"/>
    <property type="evidence" value="ECO:0007669"/>
    <property type="project" value="TreeGrafter"/>
</dbReference>
<dbReference type="GO" id="GO:0005776">
    <property type="term" value="C:autophagosome"/>
    <property type="evidence" value="ECO:0007669"/>
    <property type="project" value="TreeGrafter"/>
</dbReference>
<evidence type="ECO:0000256" key="2">
    <source>
        <dbReference type="ARBA" id="ARBA00006185"/>
    </source>
</evidence>
<dbReference type="GO" id="GO:0006869">
    <property type="term" value="P:lipid transport"/>
    <property type="evidence" value="ECO:0007669"/>
    <property type="project" value="UniProtKB-KW"/>
</dbReference>
<dbReference type="Proteomes" id="UP000494040">
    <property type="component" value="Unassembled WGS sequence"/>
</dbReference>
<protein>
    <recommendedName>
        <fullName evidence="3 10">Autophagy-related protein 9</fullName>
    </recommendedName>
</protein>
<comment type="similarity">
    <text evidence="2 10">Belongs to the ATG9 family.</text>
</comment>
<dbReference type="GO" id="GO:0034727">
    <property type="term" value="P:piecemeal microautophagy of the nucleus"/>
    <property type="evidence" value="ECO:0007669"/>
    <property type="project" value="TreeGrafter"/>
</dbReference>
<dbReference type="OMA" id="IPTGECV"/>
<dbReference type="OrthoDB" id="2020634at2759"/>
<dbReference type="PANTHER" id="PTHR13038:SF10">
    <property type="entry name" value="AUTOPHAGY-RELATED PROTEIN 9"/>
    <property type="match status" value="1"/>
</dbReference>
<accession>A0A8I6SBX8</accession>
<dbReference type="GO" id="GO:0000422">
    <property type="term" value="P:autophagy of mitochondrion"/>
    <property type="evidence" value="ECO:0007669"/>
    <property type="project" value="TreeGrafter"/>
</dbReference>
<feature type="transmembrane region" description="Helical" evidence="10">
    <location>
        <begin position="286"/>
        <end position="310"/>
    </location>
</feature>
<evidence type="ECO:0000256" key="6">
    <source>
        <dbReference type="ARBA" id="ARBA00022989"/>
    </source>
</evidence>
<keyword evidence="12" id="KW-1185">Reference proteome</keyword>
<dbReference type="PANTHER" id="PTHR13038">
    <property type="entry name" value="APG9 AUTOPHAGY 9"/>
    <property type="match status" value="1"/>
</dbReference>
<dbReference type="EnsemblMetazoa" id="XM_014401517.2">
    <property type="protein sequence ID" value="XP_014257003.1"/>
    <property type="gene ID" value="LOC106670862"/>
</dbReference>
<reference evidence="11" key="1">
    <citation type="submission" date="2022-01" db="UniProtKB">
        <authorList>
            <consortium name="EnsemblMetazoa"/>
        </authorList>
    </citation>
    <scope>IDENTIFICATION</scope>
</reference>
<keyword evidence="8 10" id="KW-0445">Lipid transport</keyword>
<feature type="transmembrane region" description="Helical" evidence="10">
    <location>
        <begin position="402"/>
        <end position="421"/>
    </location>
</feature>
<evidence type="ECO:0000256" key="8">
    <source>
        <dbReference type="ARBA" id="ARBA00023055"/>
    </source>
</evidence>
<keyword evidence="7 10" id="KW-0072">Autophagy</keyword>
<dbReference type="GeneID" id="106670862"/>
<dbReference type="InterPro" id="IPR007241">
    <property type="entry name" value="Autophagy-rel_prot_9"/>
</dbReference>
<dbReference type="RefSeq" id="XP_014257003.1">
    <property type="nucleotide sequence ID" value="XM_014401517.2"/>
</dbReference>
<organism evidence="11 12">
    <name type="scientific">Cimex lectularius</name>
    <name type="common">Bed bug</name>
    <name type="synonym">Acanthia lectularia</name>
    <dbReference type="NCBI Taxonomy" id="79782"/>
    <lineage>
        <taxon>Eukaryota</taxon>
        <taxon>Metazoa</taxon>
        <taxon>Ecdysozoa</taxon>
        <taxon>Arthropoda</taxon>
        <taxon>Hexapoda</taxon>
        <taxon>Insecta</taxon>
        <taxon>Pterygota</taxon>
        <taxon>Neoptera</taxon>
        <taxon>Paraneoptera</taxon>
        <taxon>Hemiptera</taxon>
        <taxon>Heteroptera</taxon>
        <taxon>Panheteroptera</taxon>
        <taxon>Cimicomorpha</taxon>
        <taxon>Cimicidae</taxon>
        <taxon>Cimex</taxon>
    </lineage>
</organism>
<evidence type="ECO:0000313" key="12">
    <source>
        <dbReference type="Proteomes" id="UP000494040"/>
    </source>
</evidence>
<feature type="transmembrane region" description="Helical" evidence="10">
    <location>
        <begin position="469"/>
        <end position="490"/>
    </location>
</feature>
<dbReference type="AlphaFoldDB" id="A0A8I6SBX8"/>
<keyword evidence="6 10" id="KW-1133">Transmembrane helix</keyword>
<name>A0A8I6SBX8_CIMLE</name>
<feature type="transmembrane region" description="Helical" evidence="10">
    <location>
        <begin position="70"/>
        <end position="92"/>
    </location>
</feature>
<evidence type="ECO:0000256" key="4">
    <source>
        <dbReference type="ARBA" id="ARBA00022448"/>
    </source>
</evidence>
<comment type="function">
    <text evidence="10">Phospholipid scramblase involved in autophagy. Cycles between the preautophagosomal structure/phagophore assembly site (PAS) and the cytoplasmic vesicle pool and supplies membrane for the growing autophagosome. Lipid scramblase activity plays a key role in preautophagosomal structure/phagophore assembly by distributing the phospholipids that arrive through ATG2 from the cytoplasmic to the luminal leaflet of the bilayer, thereby driving autophagosomal membrane expansion.</text>
</comment>
<evidence type="ECO:0000256" key="7">
    <source>
        <dbReference type="ARBA" id="ARBA00023006"/>
    </source>
</evidence>
<dbReference type="Pfam" id="PF04109">
    <property type="entry name" value="ATG9"/>
    <property type="match status" value="1"/>
</dbReference>
<dbReference type="GO" id="GO:0034045">
    <property type="term" value="C:phagophore assembly site membrane"/>
    <property type="evidence" value="ECO:0007669"/>
    <property type="project" value="UniProtKB-SubCell"/>
</dbReference>
<sequence>MMGTFEASYQQFGTDDSEDTPQGMIHIVPECGKAAKWNHIEDLDSFFTRVYKYHQKNGFMCMVLQEVLELFQFIFVVFFSVFLFNCVDYAILFKDKPLPNVTATTKVALSDVIYTKDVCVEHMGVFWWTVIILAVVFWLIRLVRVLLHVFHFWDVKAFFNTALKISDSELENMTWHEVQKRIREVQLEQQMCIHKRELSELDIYHRILRFKNYMVAMVNKSLLPPRFKLPFFGSEIVYLSHGLKTNIEFLLFWGPWSPFVNSWHLKEDYKKVSKRQELASLLSKHILYVALANLLLCPLILLWQILYSFFNYGEILKRQPGALGVRKWSLYGKLYLRHFNELDHELNIRLNRAYRPATKYMNIFTSPTMAVIAKNIVFISGSILAVLLALTVYDEDVLSVEHMLSTITILGAVVASFRAMIPDEHLVWWPEHLMNTVLAHVHYLPASWRGQAHTQTVRSQFSQLFQYTATYLIVELISPIATPLVLIFHLRKKALDLVDFYRCFTVQVAGVGDVCSFAQMDVRTHGNPDWNQMASTTTEDQDNFVSTPPPNLHNQAMEGKTELSLVHFTLTNPNWSPPVECSTFVNGVREQARKRIFHEINPNATMFSDENSLGTVAAGISTLLNMMTTTEPNPQHRGAVSHVMNVSRNEGPIGDAHLFPGGVIRGGLASPSFGASVFPLREGVQEQYEATALDMSMHALYLHEMHHRTVQRRGVPTLGSCSLQIPPGQQGAVQSLYQQERLPLLRSPTHLS</sequence>
<evidence type="ECO:0000313" key="11">
    <source>
        <dbReference type="EnsemblMetazoa" id="XP_014257003.1"/>
    </source>
</evidence>
<dbReference type="KEGG" id="clec:106670862"/>
<evidence type="ECO:0000256" key="9">
    <source>
        <dbReference type="ARBA" id="ARBA00023136"/>
    </source>
</evidence>
<evidence type="ECO:0000256" key="1">
    <source>
        <dbReference type="ARBA" id="ARBA00004511"/>
    </source>
</evidence>
<evidence type="ECO:0000256" key="10">
    <source>
        <dbReference type="RuleBase" id="RU364027"/>
    </source>
</evidence>
<comment type="subcellular location">
    <subcellularLocation>
        <location evidence="1 10">Preautophagosomal structure membrane</location>
        <topology evidence="1 10">Multi-pass membrane protein</topology>
    </subcellularLocation>
</comment>
<dbReference type="GO" id="GO:0034497">
    <property type="term" value="P:protein localization to phagophore assembly site"/>
    <property type="evidence" value="ECO:0007669"/>
    <property type="project" value="TreeGrafter"/>
</dbReference>
<feature type="transmembrane region" description="Helical" evidence="10">
    <location>
        <begin position="125"/>
        <end position="147"/>
    </location>
</feature>
<keyword evidence="9 10" id="KW-0472">Membrane</keyword>
<keyword evidence="5 10" id="KW-0812">Transmembrane</keyword>
<proteinExistence type="inferred from homology"/>
<feature type="transmembrane region" description="Helical" evidence="10">
    <location>
        <begin position="369"/>
        <end position="390"/>
    </location>
</feature>
<evidence type="ECO:0000256" key="3">
    <source>
        <dbReference type="ARBA" id="ARBA00018074"/>
    </source>
</evidence>